<evidence type="ECO:0000313" key="2">
    <source>
        <dbReference type="EMBL" id="QDY68620.1"/>
    </source>
</evidence>
<organism evidence="2 3">
    <name type="scientific">Qingshengfaniella alkalisoli</name>
    <dbReference type="NCBI Taxonomy" id="2599296"/>
    <lineage>
        <taxon>Bacteria</taxon>
        <taxon>Pseudomonadati</taxon>
        <taxon>Pseudomonadota</taxon>
        <taxon>Alphaproteobacteria</taxon>
        <taxon>Rhodobacterales</taxon>
        <taxon>Paracoccaceae</taxon>
        <taxon>Qingshengfaniella</taxon>
    </lineage>
</organism>
<dbReference type="EMBL" id="CP042261">
    <property type="protein sequence ID" value="QDY68620.1"/>
    <property type="molecule type" value="Genomic_DNA"/>
</dbReference>
<dbReference type="InterPro" id="IPR050383">
    <property type="entry name" value="GlyoxalaseI/FosfomycinResist"/>
</dbReference>
<dbReference type="SUPFAM" id="SSF54593">
    <property type="entry name" value="Glyoxalase/Bleomycin resistance protein/Dihydroxybiphenyl dioxygenase"/>
    <property type="match status" value="1"/>
</dbReference>
<dbReference type="GO" id="GO:0016829">
    <property type="term" value="F:lyase activity"/>
    <property type="evidence" value="ECO:0007669"/>
    <property type="project" value="UniProtKB-KW"/>
</dbReference>
<dbReference type="KEGG" id="lit:FPZ52_02620"/>
<evidence type="ECO:0000313" key="3">
    <source>
        <dbReference type="Proteomes" id="UP000318483"/>
    </source>
</evidence>
<evidence type="ECO:0000259" key="1">
    <source>
        <dbReference type="PROSITE" id="PS51819"/>
    </source>
</evidence>
<name>A0A5B8J2Y0_9RHOB</name>
<dbReference type="InterPro" id="IPR029068">
    <property type="entry name" value="Glyas_Bleomycin-R_OHBP_Dase"/>
</dbReference>
<dbReference type="Proteomes" id="UP000318483">
    <property type="component" value="Chromosome"/>
</dbReference>
<proteinExistence type="predicted"/>
<dbReference type="AlphaFoldDB" id="A0A5B8J2Y0"/>
<gene>
    <name evidence="2" type="ORF">FPZ52_02620</name>
</gene>
<reference evidence="2 3" key="1">
    <citation type="submission" date="2019-07" db="EMBL/GenBank/DDBJ databases">
        <title>Litoreibacter alkalisoli sp. nov., isolated from saline-alkaline soil.</title>
        <authorList>
            <person name="Wang S."/>
            <person name="Xu L."/>
            <person name="Xing Y.-T."/>
            <person name="Sun J.-Q."/>
        </authorList>
    </citation>
    <scope>NUCLEOTIDE SEQUENCE [LARGE SCALE GENOMIC DNA]</scope>
    <source>
        <strain evidence="2 3">LN3S51</strain>
    </source>
</reference>
<keyword evidence="2" id="KW-0456">Lyase</keyword>
<dbReference type="PANTHER" id="PTHR21366">
    <property type="entry name" value="GLYOXALASE FAMILY PROTEIN"/>
    <property type="match status" value="1"/>
</dbReference>
<keyword evidence="3" id="KW-1185">Reference proteome</keyword>
<dbReference type="InterPro" id="IPR037523">
    <property type="entry name" value="VOC_core"/>
</dbReference>
<dbReference type="Gene3D" id="3.10.180.10">
    <property type="entry name" value="2,3-Dihydroxybiphenyl 1,2-Dioxygenase, domain 1"/>
    <property type="match status" value="1"/>
</dbReference>
<protein>
    <submittedName>
        <fullName evidence="2">Lactoylglutathione lyase</fullName>
    </submittedName>
</protein>
<accession>A0A5B8J2Y0</accession>
<sequence length="137" mass="15333">MKAADAILETAIYCDDLEAAERFYTDVFGLEVVRKLEGKFVFFRCGAQMLLVFDPVQSARPDSDNPIPRHGATGAGHICFDADTPETVEQWRNRFEAHGIEIEADHIWDGTGVRSIYIRDPGGNSIEVADRKLWGFA</sequence>
<dbReference type="Pfam" id="PF00903">
    <property type="entry name" value="Glyoxalase"/>
    <property type="match status" value="1"/>
</dbReference>
<feature type="domain" description="VOC" evidence="1">
    <location>
        <begin position="6"/>
        <end position="131"/>
    </location>
</feature>
<dbReference type="OrthoDB" id="9812656at2"/>
<dbReference type="PROSITE" id="PS51819">
    <property type="entry name" value="VOC"/>
    <property type="match status" value="1"/>
</dbReference>
<dbReference type="InterPro" id="IPR004360">
    <property type="entry name" value="Glyas_Fos-R_dOase_dom"/>
</dbReference>
<dbReference type="RefSeq" id="WP_146363426.1">
    <property type="nucleotide sequence ID" value="NZ_CP042261.1"/>
</dbReference>
<dbReference type="PANTHER" id="PTHR21366:SF22">
    <property type="entry name" value="VOC DOMAIN-CONTAINING PROTEIN"/>
    <property type="match status" value="1"/>
</dbReference>